<dbReference type="InterPro" id="IPR035068">
    <property type="entry name" value="TldD/PmbA_N"/>
</dbReference>
<evidence type="ECO:0000313" key="2">
    <source>
        <dbReference type="EMBL" id="KKN96913.1"/>
    </source>
</evidence>
<dbReference type="GO" id="GO:0005829">
    <property type="term" value="C:cytosol"/>
    <property type="evidence" value="ECO:0007669"/>
    <property type="project" value="TreeGrafter"/>
</dbReference>
<dbReference type="Gene3D" id="3.30.2290.10">
    <property type="entry name" value="PmbA/TldD superfamily"/>
    <property type="match status" value="1"/>
</dbReference>
<proteinExistence type="predicted"/>
<reference evidence="2" key="1">
    <citation type="journal article" date="2015" name="Nature">
        <title>Complex archaea that bridge the gap between prokaryotes and eukaryotes.</title>
        <authorList>
            <person name="Spang A."/>
            <person name="Saw J.H."/>
            <person name="Jorgensen S.L."/>
            <person name="Zaremba-Niedzwiedzka K."/>
            <person name="Martijn J."/>
            <person name="Lind A.E."/>
            <person name="van Eijk R."/>
            <person name="Schleper C."/>
            <person name="Guy L."/>
            <person name="Ettema T.J."/>
        </authorList>
    </citation>
    <scope>NUCLEOTIDE SEQUENCE</scope>
</reference>
<dbReference type="InterPro" id="IPR047657">
    <property type="entry name" value="PmbA"/>
</dbReference>
<name>A0A0F9XWZ2_9ZZZZ</name>
<dbReference type="PANTHER" id="PTHR43421">
    <property type="entry name" value="METALLOPROTEASE PMBA"/>
    <property type="match status" value="1"/>
</dbReference>
<gene>
    <name evidence="2" type="ORF">LCGC14_0161630</name>
</gene>
<accession>A0A0F9XWZ2</accession>
<dbReference type="Pfam" id="PF19289">
    <property type="entry name" value="PmbA_TldD_3rd"/>
    <property type="match status" value="1"/>
</dbReference>
<dbReference type="GO" id="GO:0008237">
    <property type="term" value="F:metallopeptidase activity"/>
    <property type="evidence" value="ECO:0007669"/>
    <property type="project" value="InterPro"/>
</dbReference>
<organism evidence="2">
    <name type="scientific">marine sediment metagenome</name>
    <dbReference type="NCBI Taxonomy" id="412755"/>
    <lineage>
        <taxon>unclassified sequences</taxon>
        <taxon>metagenomes</taxon>
        <taxon>ecological metagenomes</taxon>
    </lineage>
</organism>
<dbReference type="SUPFAM" id="SSF111283">
    <property type="entry name" value="Putative modulator of DNA gyrase, PmbA/TldD"/>
    <property type="match status" value="1"/>
</dbReference>
<dbReference type="InterPro" id="IPR045569">
    <property type="entry name" value="Metalloprtase-TldD/E_C"/>
</dbReference>
<dbReference type="GO" id="GO:0006508">
    <property type="term" value="P:proteolysis"/>
    <property type="evidence" value="ECO:0007669"/>
    <property type="project" value="InterPro"/>
</dbReference>
<dbReference type="InterPro" id="IPR036059">
    <property type="entry name" value="TldD/PmbA_sf"/>
</dbReference>
<sequence>MREQDAMDVMNDSMIDEMIDLFGRGIDKAKLLGAASVKLSFSRHESHSCRFSGGRLKTTNTRRGMSYHISAIVDGRLGGVGGNRLRDFDTLLKRAVSLAPHGNRVYFDVYPAPSEYVQVQTYSPRTAELTRQEMVDACRTINDALIGHDDELYVETGSSKSISESLLMTSGGVVNKNTATGWGLHGGAVRTTGTDIFHAGAGRGWKHLNDLWDPQYIIDRTVRDLGMSATIVPAPSGKMKALLDPGVFGAFLSPVTMGINGRSVAQGNSPLAGRLGEQLLDAAITLVDNPHRDWAAAVCMDGDGVPTSVHHVVADGVLKMFLYDLDTAAMVGQQATGNSGCGLYGLEIPGGGRTHEQMLASIDEGIYIRGMLGFGQGNLASGDFSANLSPGYLIRNGEIVGRIKNTMIAGNLFDLLQDGVELSSDYERPGRVPWALIDGINVSAAR</sequence>
<dbReference type="AlphaFoldDB" id="A0A0F9XWZ2"/>
<dbReference type="EMBL" id="LAZR01000061">
    <property type="protein sequence ID" value="KKN96913.1"/>
    <property type="molecule type" value="Genomic_DNA"/>
</dbReference>
<feature type="domain" description="Metalloprotease TldD/E C-terminal" evidence="1">
    <location>
        <begin position="236"/>
        <end position="443"/>
    </location>
</feature>
<comment type="caution">
    <text evidence="2">The sequence shown here is derived from an EMBL/GenBank/DDBJ whole genome shotgun (WGS) entry which is preliminary data.</text>
</comment>
<evidence type="ECO:0000259" key="1">
    <source>
        <dbReference type="Pfam" id="PF19289"/>
    </source>
</evidence>
<dbReference type="PANTHER" id="PTHR43421:SF1">
    <property type="entry name" value="METALLOPROTEASE PMBA"/>
    <property type="match status" value="1"/>
</dbReference>
<protein>
    <recommendedName>
        <fullName evidence="1">Metalloprotease TldD/E C-terminal domain-containing protein</fullName>
    </recommendedName>
</protein>